<dbReference type="Pfam" id="PF22586">
    <property type="entry name" value="ANCHR-like_BBOX"/>
    <property type="match status" value="1"/>
</dbReference>
<organism evidence="5 6">
    <name type="scientific">Xenoophorus captivus</name>
    <dbReference type="NCBI Taxonomy" id="1517983"/>
    <lineage>
        <taxon>Eukaryota</taxon>
        <taxon>Metazoa</taxon>
        <taxon>Chordata</taxon>
        <taxon>Craniata</taxon>
        <taxon>Vertebrata</taxon>
        <taxon>Euteleostomi</taxon>
        <taxon>Actinopterygii</taxon>
        <taxon>Neopterygii</taxon>
        <taxon>Teleostei</taxon>
        <taxon>Neoteleostei</taxon>
        <taxon>Acanthomorphata</taxon>
        <taxon>Ovalentaria</taxon>
        <taxon>Atherinomorphae</taxon>
        <taxon>Cyprinodontiformes</taxon>
        <taxon>Goodeidae</taxon>
        <taxon>Xenoophorus</taxon>
    </lineage>
</organism>
<dbReference type="SMART" id="SM00336">
    <property type="entry name" value="BBOX"/>
    <property type="match status" value="2"/>
</dbReference>
<dbReference type="InterPro" id="IPR003961">
    <property type="entry name" value="FN3_dom"/>
</dbReference>
<keyword evidence="1 3" id="KW-0479">Metal-binding</keyword>
<dbReference type="Gene3D" id="2.60.40.10">
    <property type="entry name" value="Immunoglobulins"/>
    <property type="match status" value="1"/>
</dbReference>
<dbReference type="Gene3D" id="3.30.160.60">
    <property type="entry name" value="Classic Zinc Finger"/>
    <property type="match status" value="1"/>
</dbReference>
<evidence type="ECO:0000313" key="5">
    <source>
        <dbReference type="EMBL" id="MEQ2217503.1"/>
    </source>
</evidence>
<evidence type="ECO:0000256" key="3">
    <source>
        <dbReference type="PROSITE-ProRule" id="PRU00024"/>
    </source>
</evidence>
<evidence type="ECO:0000256" key="1">
    <source>
        <dbReference type="ARBA" id="ARBA00022771"/>
    </source>
</evidence>
<dbReference type="InterPro" id="IPR050617">
    <property type="entry name" value="E3_ligase_FN3/SPRY"/>
</dbReference>
<dbReference type="SUPFAM" id="SSF57845">
    <property type="entry name" value="B-box zinc-binding domain"/>
    <property type="match status" value="1"/>
</dbReference>
<dbReference type="InterPro" id="IPR000315">
    <property type="entry name" value="Znf_B-box"/>
</dbReference>
<keyword evidence="2" id="KW-0862">Zinc</keyword>
<accession>A0ABV0SAJ6</accession>
<keyword evidence="1 3" id="KW-0863">Zinc-finger</keyword>
<evidence type="ECO:0000259" key="4">
    <source>
        <dbReference type="PROSITE" id="PS50119"/>
    </source>
</evidence>
<dbReference type="InterPro" id="IPR047065">
    <property type="entry name" value="TRIM36_Bbox2_Zfn"/>
</dbReference>
<feature type="domain" description="B box-type" evidence="4">
    <location>
        <begin position="122"/>
        <end position="164"/>
    </location>
</feature>
<dbReference type="Proteomes" id="UP001434883">
    <property type="component" value="Unassembled WGS sequence"/>
</dbReference>
<proteinExistence type="predicted"/>
<dbReference type="SUPFAM" id="SSF49265">
    <property type="entry name" value="Fibronectin type III"/>
    <property type="match status" value="1"/>
</dbReference>
<dbReference type="PROSITE" id="PS50119">
    <property type="entry name" value="ZF_BBOX"/>
    <property type="match status" value="1"/>
</dbReference>
<dbReference type="PANTHER" id="PTHR24099">
    <property type="entry name" value="E3 UBIQUITIN-PROTEIN LIGASE TRIM36-RELATED"/>
    <property type="match status" value="1"/>
</dbReference>
<reference evidence="5 6" key="1">
    <citation type="submission" date="2021-06" db="EMBL/GenBank/DDBJ databases">
        <authorList>
            <person name="Palmer J.M."/>
        </authorList>
    </citation>
    <scope>NUCLEOTIDE SEQUENCE [LARGE SCALE GENOMIC DNA]</scope>
    <source>
        <strain evidence="5 6">XC_2019</strain>
        <tissue evidence="5">Muscle</tissue>
    </source>
</reference>
<dbReference type="CDD" id="cd00063">
    <property type="entry name" value="FN3"/>
    <property type="match status" value="1"/>
</dbReference>
<sequence length="295" mass="33134">MPLCFASGSISSPGWRRGSVTPRVTTIPCPGCQHDIDLGERGISMLFRNFTLESIVERYRQAARAAVAIMCNICKPPNQQEATKSCMDCKASYCNECFKLHHPWGTPKAQHEYVGPTMNFRPKVLMCPEHEMEKVNMYCEVCRRPVCHLCKLGGSHANHKVTSMSSAYKILKEKLAKSIHYLISKEDQVRTQITELDRLINQTEEVLKETDQSCFVQTAKQLHVRLGGPSQSPSLEGSEDSGVWRATDKVYGSSAGVHDLERDSLYAFRVRSCRNSMFSPYSPEVSFHTPPAPSK</sequence>
<dbReference type="PANTHER" id="PTHR24099:SF18">
    <property type="entry name" value="E3 UBIQUITIN-PROTEIN LIGASE TRIM36"/>
    <property type="match status" value="1"/>
</dbReference>
<dbReference type="EMBL" id="JAHRIN010075883">
    <property type="protein sequence ID" value="MEQ2217503.1"/>
    <property type="molecule type" value="Genomic_DNA"/>
</dbReference>
<dbReference type="CDD" id="cd19778">
    <property type="entry name" value="Bbox2_TRIM36_C-I"/>
    <property type="match status" value="1"/>
</dbReference>
<gene>
    <name evidence="5" type="ORF">XENOCAPTIV_012518</name>
</gene>
<dbReference type="Pfam" id="PF00643">
    <property type="entry name" value="zf-B_box"/>
    <property type="match status" value="1"/>
</dbReference>
<evidence type="ECO:0000256" key="2">
    <source>
        <dbReference type="ARBA" id="ARBA00022833"/>
    </source>
</evidence>
<dbReference type="InterPro" id="IPR036116">
    <property type="entry name" value="FN3_sf"/>
</dbReference>
<dbReference type="InterPro" id="IPR013783">
    <property type="entry name" value="Ig-like_fold"/>
</dbReference>
<comment type="caution">
    <text evidence="5">The sequence shown here is derived from an EMBL/GenBank/DDBJ whole genome shotgun (WGS) entry which is preliminary data.</text>
</comment>
<name>A0ABV0SAJ6_9TELE</name>
<protein>
    <recommendedName>
        <fullName evidence="4">B box-type domain-containing protein</fullName>
    </recommendedName>
</protein>
<keyword evidence="6" id="KW-1185">Reference proteome</keyword>
<dbReference type="Gene3D" id="4.10.830.40">
    <property type="match status" value="1"/>
</dbReference>
<evidence type="ECO:0000313" key="6">
    <source>
        <dbReference type="Proteomes" id="UP001434883"/>
    </source>
</evidence>